<name>L7CD87_RHOBT</name>
<dbReference type="PATRIC" id="fig|993516.3.peg.5393"/>
<evidence type="ECO:0000313" key="2">
    <source>
        <dbReference type="Proteomes" id="UP000010959"/>
    </source>
</evidence>
<protein>
    <submittedName>
        <fullName evidence="1">Uncharacterized protein</fullName>
    </submittedName>
</protein>
<accession>L7CD87</accession>
<sequence>MAGCFGSVLGTAREDDALAGRVGFRAGVTGRTAAFAATGWLATTGSREGKRNCVWQ</sequence>
<dbReference type="Proteomes" id="UP000010959">
    <property type="component" value="Unassembled WGS sequence"/>
</dbReference>
<organism evidence="1 2">
    <name type="scientific">Rhodopirellula baltica SWK14</name>
    <dbReference type="NCBI Taxonomy" id="993516"/>
    <lineage>
        <taxon>Bacteria</taxon>
        <taxon>Pseudomonadati</taxon>
        <taxon>Planctomycetota</taxon>
        <taxon>Planctomycetia</taxon>
        <taxon>Pirellulales</taxon>
        <taxon>Pirellulaceae</taxon>
        <taxon>Rhodopirellula</taxon>
    </lineage>
</organism>
<dbReference type="AlphaFoldDB" id="L7CD87"/>
<proteinExistence type="predicted"/>
<reference evidence="1 2" key="1">
    <citation type="journal article" date="2013" name="Mar. Genomics">
        <title>Expression of sulfatases in Rhodopirellula baltica and the diversity of sulfatases in the genus Rhodopirellula.</title>
        <authorList>
            <person name="Wegner C.E."/>
            <person name="Richter-Heitmann T."/>
            <person name="Klindworth A."/>
            <person name="Klockow C."/>
            <person name="Richter M."/>
            <person name="Achstetter T."/>
            <person name="Glockner F.O."/>
            <person name="Harder J."/>
        </authorList>
    </citation>
    <scope>NUCLEOTIDE SEQUENCE [LARGE SCALE GENOMIC DNA]</scope>
    <source>
        <strain evidence="1 2">SWK14</strain>
    </source>
</reference>
<evidence type="ECO:0000313" key="1">
    <source>
        <dbReference type="EMBL" id="ELP31051.1"/>
    </source>
</evidence>
<gene>
    <name evidence="1" type="ORF">RBSWK_05050</name>
</gene>
<dbReference type="EMBL" id="AMWG01000135">
    <property type="protein sequence ID" value="ELP31051.1"/>
    <property type="molecule type" value="Genomic_DNA"/>
</dbReference>
<comment type="caution">
    <text evidence="1">The sequence shown here is derived from an EMBL/GenBank/DDBJ whole genome shotgun (WGS) entry which is preliminary data.</text>
</comment>